<evidence type="ECO:0000256" key="3">
    <source>
        <dbReference type="PROSITE-ProRule" id="PRU10007"/>
    </source>
</evidence>
<evidence type="ECO:0000313" key="7">
    <source>
        <dbReference type="Proteomes" id="UP000250275"/>
    </source>
</evidence>
<dbReference type="GO" id="GO:0016620">
    <property type="term" value="F:oxidoreductase activity, acting on the aldehyde or oxo group of donors, NAD or NADP as acceptor"/>
    <property type="evidence" value="ECO:0007669"/>
    <property type="project" value="InterPro"/>
</dbReference>
<dbReference type="PROSITE" id="PS51352">
    <property type="entry name" value="THIOREDOXIN_2"/>
    <property type="match status" value="1"/>
</dbReference>
<organism evidence="6 7">
    <name type="scientific">Eufriesea mexicana</name>
    <dbReference type="NCBI Taxonomy" id="516756"/>
    <lineage>
        <taxon>Eukaryota</taxon>
        <taxon>Metazoa</taxon>
        <taxon>Ecdysozoa</taxon>
        <taxon>Arthropoda</taxon>
        <taxon>Hexapoda</taxon>
        <taxon>Insecta</taxon>
        <taxon>Pterygota</taxon>
        <taxon>Neoptera</taxon>
        <taxon>Endopterygota</taxon>
        <taxon>Hymenoptera</taxon>
        <taxon>Apocrita</taxon>
        <taxon>Aculeata</taxon>
        <taxon>Apoidea</taxon>
        <taxon>Anthophila</taxon>
        <taxon>Apidae</taxon>
        <taxon>Eufriesea</taxon>
    </lineage>
</organism>
<dbReference type="SUPFAM" id="SSF53720">
    <property type="entry name" value="ALDH-like"/>
    <property type="match status" value="1"/>
</dbReference>
<dbReference type="InterPro" id="IPR015590">
    <property type="entry name" value="Aldehyde_DH_dom"/>
</dbReference>
<dbReference type="InterPro" id="IPR016163">
    <property type="entry name" value="Ald_DH_C"/>
</dbReference>
<protein>
    <submittedName>
        <fullName evidence="6">Aldehyde dehydrogenase, cytosolic 1</fullName>
    </submittedName>
</protein>
<dbReference type="Proteomes" id="UP000250275">
    <property type="component" value="Unassembled WGS sequence"/>
</dbReference>
<dbReference type="InterPro" id="IPR017937">
    <property type="entry name" value="Thioredoxin_CS"/>
</dbReference>
<name>A0A310SKB8_9HYME</name>
<dbReference type="InterPro" id="IPR036249">
    <property type="entry name" value="Thioredoxin-like_sf"/>
</dbReference>
<dbReference type="InterPro" id="IPR016162">
    <property type="entry name" value="Ald_DH_N"/>
</dbReference>
<evidence type="ECO:0000256" key="4">
    <source>
        <dbReference type="RuleBase" id="RU003345"/>
    </source>
</evidence>
<dbReference type="Pfam" id="PF00171">
    <property type="entry name" value="Aldedh"/>
    <property type="match status" value="1"/>
</dbReference>
<dbReference type="Gene3D" id="3.40.309.10">
    <property type="entry name" value="Aldehyde Dehydrogenase, Chain A, domain 2"/>
    <property type="match status" value="1"/>
</dbReference>
<dbReference type="PROSITE" id="PS00687">
    <property type="entry name" value="ALDEHYDE_DEHYDR_GLU"/>
    <property type="match status" value="1"/>
</dbReference>
<dbReference type="InterPro" id="IPR029510">
    <property type="entry name" value="Ald_DH_CS_GLU"/>
</dbReference>
<dbReference type="FunFam" id="3.40.309.10:FF:000001">
    <property type="entry name" value="Mitochondrial aldehyde dehydrogenase 2"/>
    <property type="match status" value="1"/>
</dbReference>
<gene>
    <name evidence="6" type="ORF">WN48_05888</name>
</gene>
<dbReference type="AlphaFoldDB" id="A0A310SKB8"/>
<dbReference type="PROSITE" id="PS00070">
    <property type="entry name" value="ALDEHYDE_DEHYDR_CYS"/>
    <property type="match status" value="1"/>
</dbReference>
<accession>A0A310SKB8</accession>
<dbReference type="Pfam" id="PF00085">
    <property type="entry name" value="Thioredoxin"/>
    <property type="match status" value="2"/>
</dbReference>
<comment type="similarity">
    <text evidence="1 4">Belongs to the aldehyde dehydrogenase family.</text>
</comment>
<evidence type="ECO:0000259" key="5">
    <source>
        <dbReference type="PROSITE" id="PS51352"/>
    </source>
</evidence>
<evidence type="ECO:0000313" key="6">
    <source>
        <dbReference type="EMBL" id="OAD60281.1"/>
    </source>
</evidence>
<sequence length="641" mass="70725">MLSQVNSEEDHVHIEQYTKDNFLTEIQKKSHLVIFYAQWCDQCQKLEPTWEQLTKLSNQRNKNIKIVKVDCTVDSSLCGEHNVTDYPTYDEDIVPLPPKAVNGLLELTEDTFDKHVSTGYHFVKFYVPWCGHCQKLAPTWDELANSLRNNNYVSISKIDCTQHRSICGQFNIKGYPTLLWIEDGKKLFINNEFVDSISLKKFPTINPVDGTVIAKISEGDKADVDKAVAAAKQAFSRGSKWRNMDASARGVLMNKFADLIARDLEYIATLETLDNGKTYSNAVFDVQCSIDTIRYYAGWCDKICGDTIPADGNLVSFTRKEPVGVVGQIIPWNYPLVMLAWKWGPALATGCTMVLKPAEQTPLTALYAAALAKEAGFPPGVVNVITGYGPTAGAAIVEHPEIRKVAFTGSTEIGRLIMAGSAKSNLKRVSLELGGKSPLVVFDDVDVKEAAEIAYNAIFGNHGQNCCAASRTYVHAKIYDEFVMHAKELARKTKVGDPFNSETQQGPQIDQEMFDKILGLIKSGKEEGAVLETGGERHGNVGYFIKPTVFSNVTNNMRIAKEEIFGPVQSILKFETMDDVIESANSTNYGLGAGVLSKDIDKALTFVQAVQAGSVWVNCYDVVTPQTPFGGFKQSGIGREL</sequence>
<dbReference type="Gene3D" id="3.40.605.10">
    <property type="entry name" value="Aldehyde Dehydrogenase, Chain A, domain 1"/>
    <property type="match status" value="1"/>
</dbReference>
<dbReference type="SUPFAM" id="SSF52833">
    <property type="entry name" value="Thioredoxin-like"/>
    <property type="match status" value="2"/>
</dbReference>
<dbReference type="InterPro" id="IPR016160">
    <property type="entry name" value="Ald_DH_CS_CYS"/>
</dbReference>
<evidence type="ECO:0000256" key="1">
    <source>
        <dbReference type="ARBA" id="ARBA00009986"/>
    </source>
</evidence>
<keyword evidence="7" id="KW-1185">Reference proteome</keyword>
<dbReference type="InterPro" id="IPR013766">
    <property type="entry name" value="Thioredoxin_domain"/>
</dbReference>
<dbReference type="InterPro" id="IPR016161">
    <property type="entry name" value="Ald_DH/histidinol_DH"/>
</dbReference>
<keyword evidence="2 4" id="KW-0560">Oxidoreductase</keyword>
<dbReference type="PANTHER" id="PTHR11699">
    <property type="entry name" value="ALDEHYDE DEHYDROGENASE-RELATED"/>
    <property type="match status" value="1"/>
</dbReference>
<feature type="domain" description="Thioredoxin" evidence="5">
    <location>
        <begin position="87"/>
        <end position="236"/>
    </location>
</feature>
<feature type="active site" evidence="3">
    <location>
        <position position="432"/>
    </location>
</feature>
<dbReference type="Gene3D" id="3.40.30.10">
    <property type="entry name" value="Glutaredoxin"/>
    <property type="match status" value="2"/>
</dbReference>
<proteinExistence type="inferred from homology"/>
<dbReference type="OrthoDB" id="310895at2759"/>
<dbReference type="EMBL" id="KQ760444">
    <property type="protein sequence ID" value="OAD60281.1"/>
    <property type="molecule type" value="Genomic_DNA"/>
</dbReference>
<reference evidence="6 7" key="1">
    <citation type="submission" date="2015-07" db="EMBL/GenBank/DDBJ databases">
        <title>The genome of Eufriesea mexicana.</title>
        <authorList>
            <person name="Pan H."/>
            <person name="Kapheim K."/>
        </authorList>
    </citation>
    <scope>NUCLEOTIDE SEQUENCE [LARGE SCALE GENOMIC DNA]</scope>
    <source>
        <strain evidence="6">0111107269</strain>
        <tissue evidence="6">Whole body</tissue>
    </source>
</reference>
<evidence type="ECO:0000256" key="2">
    <source>
        <dbReference type="ARBA" id="ARBA00023002"/>
    </source>
</evidence>
<dbReference type="FunFam" id="3.40.605.10:FF:000050">
    <property type="entry name" value="Aldehyde dehydrogenase, mitochondrial"/>
    <property type="match status" value="1"/>
</dbReference>
<dbReference type="PROSITE" id="PS00194">
    <property type="entry name" value="THIOREDOXIN_1"/>
    <property type="match status" value="1"/>
</dbReference>